<dbReference type="EMBL" id="JAINUF010000002">
    <property type="protein sequence ID" value="KAJ8377115.1"/>
    <property type="molecule type" value="Genomic_DNA"/>
</dbReference>
<evidence type="ECO:0000313" key="2">
    <source>
        <dbReference type="Proteomes" id="UP001152622"/>
    </source>
</evidence>
<organism evidence="1 2">
    <name type="scientific">Synaphobranchus kaupii</name>
    <name type="common">Kaup's arrowtooth eel</name>
    <dbReference type="NCBI Taxonomy" id="118154"/>
    <lineage>
        <taxon>Eukaryota</taxon>
        <taxon>Metazoa</taxon>
        <taxon>Chordata</taxon>
        <taxon>Craniata</taxon>
        <taxon>Vertebrata</taxon>
        <taxon>Euteleostomi</taxon>
        <taxon>Actinopterygii</taxon>
        <taxon>Neopterygii</taxon>
        <taxon>Teleostei</taxon>
        <taxon>Anguilliformes</taxon>
        <taxon>Synaphobranchidae</taxon>
        <taxon>Synaphobranchus</taxon>
    </lineage>
</organism>
<keyword evidence="2" id="KW-1185">Reference proteome</keyword>
<dbReference type="AlphaFoldDB" id="A0A9Q1JC92"/>
<reference evidence="1" key="1">
    <citation type="journal article" date="2023" name="Science">
        <title>Genome structures resolve the early diversification of teleost fishes.</title>
        <authorList>
            <person name="Parey E."/>
            <person name="Louis A."/>
            <person name="Montfort J."/>
            <person name="Bouchez O."/>
            <person name="Roques C."/>
            <person name="Iampietro C."/>
            <person name="Lluch J."/>
            <person name="Castinel A."/>
            <person name="Donnadieu C."/>
            <person name="Desvignes T."/>
            <person name="Floi Bucao C."/>
            <person name="Jouanno E."/>
            <person name="Wen M."/>
            <person name="Mejri S."/>
            <person name="Dirks R."/>
            <person name="Jansen H."/>
            <person name="Henkel C."/>
            <person name="Chen W.J."/>
            <person name="Zahm M."/>
            <person name="Cabau C."/>
            <person name="Klopp C."/>
            <person name="Thompson A.W."/>
            <person name="Robinson-Rechavi M."/>
            <person name="Braasch I."/>
            <person name="Lecointre G."/>
            <person name="Bobe J."/>
            <person name="Postlethwait J.H."/>
            <person name="Berthelot C."/>
            <person name="Roest Crollius H."/>
            <person name="Guiguen Y."/>
        </authorList>
    </citation>
    <scope>NUCLEOTIDE SEQUENCE</scope>
    <source>
        <strain evidence="1">WJC10195</strain>
    </source>
</reference>
<proteinExistence type="predicted"/>
<protein>
    <submittedName>
        <fullName evidence="1">Uncharacterized protein</fullName>
    </submittedName>
</protein>
<accession>A0A9Q1JC92</accession>
<dbReference type="Proteomes" id="UP001152622">
    <property type="component" value="Chromosome 2"/>
</dbReference>
<comment type="caution">
    <text evidence="1">The sequence shown here is derived from an EMBL/GenBank/DDBJ whole genome shotgun (WGS) entry which is preliminary data.</text>
</comment>
<evidence type="ECO:0000313" key="1">
    <source>
        <dbReference type="EMBL" id="KAJ8377115.1"/>
    </source>
</evidence>
<gene>
    <name evidence="1" type="ORF">SKAU_G00076950</name>
</gene>
<name>A0A9Q1JC92_SYNKA</name>
<sequence>MEVWGDGAAGEDGVKLEAFLARDLSVTGCQISFQQHVFHRRDPVWQGCVLGGMGVAVDSTGVGRVGVAQEQAVLQQPCVLRGNWPKFIHIGSAVPADEQNDMNV</sequence>